<protein>
    <submittedName>
        <fullName evidence="1">Glycosyl transferase</fullName>
    </submittedName>
</protein>
<dbReference type="SUPFAM" id="SSF53448">
    <property type="entry name" value="Nucleotide-diphospho-sugar transferases"/>
    <property type="match status" value="1"/>
</dbReference>
<proteinExistence type="predicted"/>
<dbReference type="AlphaFoldDB" id="A0A4J2EIF9"/>
<name>A0A4J2EIF9_STREE</name>
<dbReference type="Pfam" id="PF01501">
    <property type="entry name" value="Glyco_transf_8"/>
    <property type="match status" value="1"/>
</dbReference>
<evidence type="ECO:0000313" key="1">
    <source>
        <dbReference type="EMBL" id="VNQ68068.1"/>
    </source>
</evidence>
<dbReference type="InterPro" id="IPR029044">
    <property type="entry name" value="Nucleotide-diphossugar_trans"/>
</dbReference>
<reference evidence="1" key="1">
    <citation type="submission" date="2019-04" db="EMBL/GenBank/DDBJ databases">
        <authorList>
            <consortium name="Pathogen Informatics"/>
        </authorList>
    </citation>
    <scope>NUCLEOTIDE SEQUENCE</scope>
    <source>
        <strain evidence="1">GPSC56</strain>
    </source>
</reference>
<dbReference type="Gene3D" id="3.90.550.10">
    <property type="entry name" value="Spore Coat Polysaccharide Biosynthesis Protein SpsA, Chain A"/>
    <property type="match status" value="1"/>
</dbReference>
<gene>
    <name evidence="1" type="ORF">SAMEA2554241_00996</name>
</gene>
<accession>A0A4J2EIF9</accession>
<dbReference type="InterPro" id="IPR002495">
    <property type="entry name" value="Glyco_trans_8"/>
</dbReference>
<keyword evidence="1" id="KW-0808">Transferase</keyword>
<dbReference type="GO" id="GO:0016757">
    <property type="term" value="F:glycosyltransferase activity"/>
    <property type="evidence" value="ECO:0007669"/>
    <property type="project" value="InterPro"/>
</dbReference>
<dbReference type="EMBL" id="CAATIK010000003">
    <property type="protein sequence ID" value="VNQ68068.1"/>
    <property type="molecule type" value="Genomic_DNA"/>
</dbReference>
<organism evidence="1">
    <name type="scientific">Streptococcus pneumoniae</name>
    <dbReference type="NCBI Taxonomy" id="1313"/>
    <lineage>
        <taxon>Bacteria</taxon>
        <taxon>Bacillati</taxon>
        <taxon>Bacillota</taxon>
        <taxon>Bacilli</taxon>
        <taxon>Lactobacillales</taxon>
        <taxon>Streptococcaceae</taxon>
        <taxon>Streptococcus</taxon>
    </lineage>
</organism>
<sequence length="53" mass="6231">MKAIVLAGDKNYLTPILTTIKSILYYNQNVKIYILHQDIPSDWLQELKIQVRN</sequence>